<reference evidence="2 3" key="1">
    <citation type="submission" date="2019-01" db="EMBL/GenBank/DDBJ databases">
        <title>Draft genome sequences of three monokaryotic isolates of the white-rot basidiomycete fungus Dichomitus squalens.</title>
        <authorList>
            <consortium name="DOE Joint Genome Institute"/>
            <person name="Lopez S.C."/>
            <person name="Andreopoulos B."/>
            <person name="Pangilinan J."/>
            <person name="Lipzen A."/>
            <person name="Riley R."/>
            <person name="Ahrendt S."/>
            <person name="Ng V."/>
            <person name="Barry K."/>
            <person name="Daum C."/>
            <person name="Grigoriev I.V."/>
            <person name="Hilden K.S."/>
            <person name="Makela M.R."/>
            <person name="de Vries R.P."/>
        </authorList>
    </citation>
    <scope>NUCLEOTIDE SEQUENCE [LARGE SCALE GENOMIC DNA]</scope>
    <source>
        <strain evidence="2 3">CBS 464.89</strain>
    </source>
</reference>
<dbReference type="EMBL" id="ML145090">
    <property type="protein sequence ID" value="TBU63203.1"/>
    <property type="molecule type" value="Genomic_DNA"/>
</dbReference>
<feature type="compositionally biased region" description="Basic and acidic residues" evidence="1">
    <location>
        <begin position="1"/>
        <end position="21"/>
    </location>
</feature>
<organism evidence="2 3">
    <name type="scientific">Dichomitus squalens</name>
    <dbReference type="NCBI Taxonomy" id="114155"/>
    <lineage>
        <taxon>Eukaryota</taxon>
        <taxon>Fungi</taxon>
        <taxon>Dikarya</taxon>
        <taxon>Basidiomycota</taxon>
        <taxon>Agaricomycotina</taxon>
        <taxon>Agaricomycetes</taxon>
        <taxon>Polyporales</taxon>
        <taxon>Polyporaceae</taxon>
        <taxon>Dichomitus</taxon>
    </lineage>
</organism>
<accession>A0A4Q9NG15</accession>
<dbReference type="AlphaFoldDB" id="A0A4Q9NG15"/>
<keyword evidence="3" id="KW-1185">Reference proteome</keyword>
<evidence type="ECO:0000313" key="3">
    <source>
        <dbReference type="Proteomes" id="UP000292082"/>
    </source>
</evidence>
<evidence type="ECO:0000256" key="1">
    <source>
        <dbReference type="SAM" id="MobiDB-lite"/>
    </source>
</evidence>
<gene>
    <name evidence="2" type="ORF">BD310DRAFT_916972</name>
</gene>
<dbReference type="Proteomes" id="UP000292082">
    <property type="component" value="Unassembled WGS sequence"/>
</dbReference>
<name>A0A4Q9NG15_9APHY</name>
<evidence type="ECO:0000313" key="2">
    <source>
        <dbReference type="EMBL" id="TBU63203.1"/>
    </source>
</evidence>
<feature type="region of interest" description="Disordered" evidence="1">
    <location>
        <begin position="1"/>
        <end position="34"/>
    </location>
</feature>
<protein>
    <submittedName>
        <fullName evidence="2">Uncharacterized protein</fullName>
    </submittedName>
</protein>
<proteinExistence type="predicted"/>
<sequence>MDVKHEPRGHGNLRQDCEQSRKLVASDPRKERMHVGGMGRHSVALIAGLPESIRKFRRLVDLL</sequence>